<dbReference type="AlphaFoldDB" id="A0A6A8DFL8"/>
<organism evidence="1 2">
    <name type="scientific">Aquibacillus halophilus</name>
    <dbReference type="NCBI Taxonomy" id="930132"/>
    <lineage>
        <taxon>Bacteria</taxon>
        <taxon>Bacillati</taxon>
        <taxon>Bacillota</taxon>
        <taxon>Bacilli</taxon>
        <taxon>Bacillales</taxon>
        <taxon>Bacillaceae</taxon>
        <taxon>Aquibacillus</taxon>
    </lineage>
</organism>
<dbReference type="SUPFAM" id="SSF48452">
    <property type="entry name" value="TPR-like"/>
    <property type="match status" value="1"/>
</dbReference>
<dbReference type="OrthoDB" id="1623656at2"/>
<name>A0A6A8DFL8_9BACI</name>
<accession>A0A6A8DFL8</accession>
<evidence type="ECO:0008006" key="3">
    <source>
        <dbReference type="Google" id="ProtNLM"/>
    </source>
</evidence>
<keyword evidence="2" id="KW-1185">Reference proteome</keyword>
<reference evidence="1" key="1">
    <citation type="submission" date="2019-11" db="EMBL/GenBank/DDBJ databases">
        <authorList>
            <person name="Li J."/>
        </authorList>
    </citation>
    <scope>NUCLEOTIDE SEQUENCE</scope>
    <source>
        <strain evidence="1">B6B</strain>
    </source>
</reference>
<dbReference type="InterPro" id="IPR012340">
    <property type="entry name" value="NA-bd_OB-fold"/>
</dbReference>
<dbReference type="RefSeq" id="WP_153735283.1">
    <property type="nucleotide sequence ID" value="NZ_WJNG01000002.1"/>
</dbReference>
<dbReference type="Proteomes" id="UP000799092">
    <property type="component" value="Unassembled WGS sequence"/>
</dbReference>
<sequence>MSLNEAIELARGNRYQEAFPYFEKAYQGELDSFNEWSWYFYSKTLGKIGKLEAALKVNHFLLKKKPDFAPNLNLYGWHLHKSSIKNADNEEKLLSAANFIVKHTKQEQYSPYERTVIEVLKFMKDKPNTNYNQVLYWTEQLDPKLLNQEVFSFTTDEGKRMEIASPLEFWYQHRIRALFETKQYEGCSSLVDEAMSAIKSFHYSNDIWFRIRQAVSIGQLGDVEDAIVRLHAIGREKQYWTVYQELFHLYIQQEKFEKALEMGSFALLEKSGEFKHKIKLLVHMGFALEKIDKPKEALLHYCFVVKLRADNNWPIIPKIEDRIALLQQEESAPNNIKRELIEFWKEIKLQSLPKGTGKVKSLLPKGNAGFIESNTGEDLFFQVRNVRTRKIDVNSKVNFHIMNSFDQKKQRESKEAIEIVVI</sequence>
<evidence type="ECO:0000313" key="1">
    <source>
        <dbReference type="EMBL" id="MRH41647.1"/>
    </source>
</evidence>
<dbReference type="EMBL" id="WJNG01000002">
    <property type="protein sequence ID" value="MRH41647.1"/>
    <property type="molecule type" value="Genomic_DNA"/>
</dbReference>
<dbReference type="Gene3D" id="2.40.50.140">
    <property type="entry name" value="Nucleic acid-binding proteins"/>
    <property type="match status" value="1"/>
</dbReference>
<dbReference type="InterPro" id="IPR011990">
    <property type="entry name" value="TPR-like_helical_dom_sf"/>
</dbReference>
<evidence type="ECO:0000313" key="2">
    <source>
        <dbReference type="Proteomes" id="UP000799092"/>
    </source>
</evidence>
<comment type="caution">
    <text evidence="1">The sequence shown here is derived from an EMBL/GenBank/DDBJ whole genome shotgun (WGS) entry which is preliminary data.</text>
</comment>
<gene>
    <name evidence="1" type="ORF">GH741_03040</name>
</gene>
<protein>
    <recommendedName>
        <fullName evidence="3">Tetratricopeptide repeat protein</fullName>
    </recommendedName>
</protein>
<proteinExistence type="predicted"/>
<dbReference type="Gene3D" id="1.25.40.10">
    <property type="entry name" value="Tetratricopeptide repeat domain"/>
    <property type="match status" value="1"/>
</dbReference>